<keyword evidence="4" id="KW-0645">Protease</keyword>
<evidence type="ECO:0000256" key="8">
    <source>
        <dbReference type="ARBA" id="ARBA00023180"/>
    </source>
</evidence>
<evidence type="ECO:0000259" key="9">
    <source>
        <dbReference type="PROSITE" id="PS51767"/>
    </source>
</evidence>
<keyword evidence="7" id="KW-0378">Hydrolase</keyword>
<dbReference type="InterPro" id="IPR032799">
    <property type="entry name" value="TAXi_C"/>
</dbReference>
<proteinExistence type="inferred from homology"/>
<sequence>MAACTTTLTLPSFFVVVVGALLFIEIVTCLSSTARSINGGFSVQLIHLDSPKSPLYDRKSLNPNTPQADVNANKGQYLMKISVGTPPFDFYGIADTGSDLIWAQCVPCDGCYNQTKPMFNPTNSSTYIPIPCGSQQCHLLDTAACSPENTCNYTYGYEAGLTQGLLATETVTLTSSSGQHISLQNIVFGCGHNNTGSFNEDEMGLVGLGSGPLSLVSQIGPLFGGRKFSHCLLPFHTDPRITSKLIFGSDSEVSGDGVVSTSLVSKQDPTPYFVTLEGISVGQEYVSFNSSGLVSKGNMFLDSGTPPTILPQDFYDRLVEEVKNQVDLKPVEDDERLEPQLCYKSETILEGPMLTVHFEGGATLQLTPLQTFIPPLEGVFCFAMTNTDSDVGVYGSFAQSNFLIGFDIETMVVSFKPADCTKQ</sequence>
<comment type="subcellular location">
    <subcellularLocation>
        <location evidence="1">Secreted</location>
    </subcellularLocation>
</comment>
<dbReference type="Gene3D" id="2.40.70.10">
    <property type="entry name" value="Acid Proteases"/>
    <property type="match status" value="2"/>
</dbReference>
<gene>
    <name evidence="10" type="ORF">FNV43_RR04760</name>
</gene>
<reference evidence="10" key="1">
    <citation type="submission" date="2020-03" db="EMBL/GenBank/DDBJ databases">
        <title>A high-quality chromosome-level genome assembly of a woody plant with both climbing and erect habits, Rhamnella rubrinervis.</title>
        <authorList>
            <person name="Lu Z."/>
            <person name="Yang Y."/>
            <person name="Zhu X."/>
            <person name="Sun Y."/>
        </authorList>
    </citation>
    <scope>NUCLEOTIDE SEQUENCE</scope>
    <source>
        <strain evidence="10">BYM</strain>
        <tissue evidence="10">Leaf</tissue>
    </source>
</reference>
<keyword evidence="5" id="KW-0732">Signal</keyword>
<dbReference type="CDD" id="cd05476">
    <property type="entry name" value="pepsin_A_like_plant"/>
    <property type="match status" value="1"/>
</dbReference>
<evidence type="ECO:0000256" key="1">
    <source>
        <dbReference type="ARBA" id="ARBA00004613"/>
    </source>
</evidence>
<keyword evidence="11" id="KW-1185">Reference proteome</keyword>
<dbReference type="OrthoDB" id="2747330at2759"/>
<dbReference type="InterPro" id="IPR034161">
    <property type="entry name" value="Pepsin-like_plant"/>
</dbReference>
<dbReference type="AlphaFoldDB" id="A0A8K0MQK6"/>
<evidence type="ECO:0000256" key="5">
    <source>
        <dbReference type="ARBA" id="ARBA00022729"/>
    </source>
</evidence>
<evidence type="ECO:0000256" key="2">
    <source>
        <dbReference type="ARBA" id="ARBA00007447"/>
    </source>
</evidence>
<keyword evidence="3" id="KW-0964">Secreted</keyword>
<dbReference type="GO" id="GO:0004190">
    <property type="term" value="F:aspartic-type endopeptidase activity"/>
    <property type="evidence" value="ECO:0007669"/>
    <property type="project" value="UniProtKB-KW"/>
</dbReference>
<dbReference type="Pfam" id="PF14543">
    <property type="entry name" value="TAXi_N"/>
    <property type="match status" value="1"/>
</dbReference>
<name>A0A8K0MQK6_9ROSA</name>
<dbReference type="Pfam" id="PF14541">
    <property type="entry name" value="TAXi_C"/>
    <property type="match status" value="1"/>
</dbReference>
<dbReference type="EMBL" id="VOIH02000002">
    <property type="protein sequence ID" value="KAF3454313.1"/>
    <property type="molecule type" value="Genomic_DNA"/>
</dbReference>
<dbReference type="InterPro" id="IPR051708">
    <property type="entry name" value="Plant_Aspart_Prot_A1"/>
</dbReference>
<evidence type="ECO:0000256" key="6">
    <source>
        <dbReference type="ARBA" id="ARBA00022750"/>
    </source>
</evidence>
<comment type="caution">
    <text evidence="10">The sequence shown here is derived from an EMBL/GenBank/DDBJ whole genome shotgun (WGS) entry which is preliminary data.</text>
</comment>
<dbReference type="SUPFAM" id="SSF50630">
    <property type="entry name" value="Acid proteases"/>
    <property type="match status" value="1"/>
</dbReference>
<keyword evidence="6" id="KW-0064">Aspartyl protease</keyword>
<keyword evidence="8" id="KW-0325">Glycoprotein</keyword>
<feature type="domain" description="Peptidase A1" evidence="9">
    <location>
        <begin position="77"/>
        <end position="416"/>
    </location>
</feature>
<organism evidence="10 11">
    <name type="scientific">Rhamnella rubrinervis</name>
    <dbReference type="NCBI Taxonomy" id="2594499"/>
    <lineage>
        <taxon>Eukaryota</taxon>
        <taxon>Viridiplantae</taxon>
        <taxon>Streptophyta</taxon>
        <taxon>Embryophyta</taxon>
        <taxon>Tracheophyta</taxon>
        <taxon>Spermatophyta</taxon>
        <taxon>Magnoliopsida</taxon>
        <taxon>eudicotyledons</taxon>
        <taxon>Gunneridae</taxon>
        <taxon>Pentapetalae</taxon>
        <taxon>rosids</taxon>
        <taxon>fabids</taxon>
        <taxon>Rosales</taxon>
        <taxon>Rhamnaceae</taxon>
        <taxon>rhamnoid group</taxon>
        <taxon>Rhamneae</taxon>
        <taxon>Rhamnella</taxon>
    </lineage>
</organism>
<dbReference type="InterPro" id="IPR033121">
    <property type="entry name" value="PEPTIDASE_A1"/>
</dbReference>
<evidence type="ECO:0000256" key="4">
    <source>
        <dbReference type="ARBA" id="ARBA00022670"/>
    </source>
</evidence>
<dbReference type="InterPro" id="IPR032861">
    <property type="entry name" value="TAXi_N"/>
</dbReference>
<evidence type="ECO:0000256" key="7">
    <source>
        <dbReference type="ARBA" id="ARBA00022801"/>
    </source>
</evidence>
<comment type="similarity">
    <text evidence="2">Belongs to the peptidase A1 family.</text>
</comment>
<dbReference type="GO" id="GO:0006508">
    <property type="term" value="P:proteolysis"/>
    <property type="evidence" value="ECO:0007669"/>
    <property type="project" value="UniProtKB-KW"/>
</dbReference>
<dbReference type="PANTHER" id="PTHR47967">
    <property type="entry name" value="OS07G0603500 PROTEIN-RELATED"/>
    <property type="match status" value="1"/>
</dbReference>
<dbReference type="PROSITE" id="PS51767">
    <property type="entry name" value="PEPTIDASE_A1"/>
    <property type="match status" value="1"/>
</dbReference>
<accession>A0A8K0MQK6</accession>
<evidence type="ECO:0000313" key="10">
    <source>
        <dbReference type="EMBL" id="KAF3454313.1"/>
    </source>
</evidence>
<dbReference type="InterPro" id="IPR021109">
    <property type="entry name" value="Peptidase_aspartic_dom_sf"/>
</dbReference>
<dbReference type="FunFam" id="2.40.70.10:FF:000050">
    <property type="entry name" value="Aspartic proteinase CDR1"/>
    <property type="match status" value="1"/>
</dbReference>
<dbReference type="Proteomes" id="UP000796880">
    <property type="component" value="Unassembled WGS sequence"/>
</dbReference>
<protein>
    <recommendedName>
        <fullName evidence="9">Peptidase A1 domain-containing protein</fullName>
    </recommendedName>
</protein>
<dbReference type="GO" id="GO:0005576">
    <property type="term" value="C:extracellular region"/>
    <property type="evidence" value="ECO:0007669"/>
    <property type="project" value="UniProtKB-SubCell"/>
</dbReference>
<dbReference type="PANTHER" id="PTHR47967:SF39">
    <property type="entry name" value="ASPARTYL PROTEASE FAMILY PROTEIN, PUTATIVE-RELATED"/>
    <property type="match status" value="1"/>
</dbReference>
<evidence type="ECO:0000313" key="11">
    <source>
        <dbReference type="Proteomes" id="UP000796880"/>
    </source>
</evidence>
<dbReference type="FunFam" id="2.40.70.10:FF:000016">
    <property type="entry name" value="Probable aspartic protease At2g35615"/>
    <property type="match status" value="1"/>
</dbReference>
<evidence type="ECO:0000256" key="3">
    <source>
        <dbReference type="ARBA" id="ARBA00022525"/>
    </source>
</evidence>